<evidence type="ECO:0000259" key="3">
    <source>
        <dbReference type="Pfam" id="PF01370"/>
    </source>
</evidence>
<sequence>MSGKLRDIGALGRRFFVYGVSLHRHVGSAELRYTTTFNDFPNTLSHKYITFHIQISYRQSNIMSSKPIVLVTGATGYIAGWVVKYFLDAGYSVRGTSRSKTSAQPLINTLVSQGYSASDIEIYEIADITVPGAFDEAVKDVQVITHLASPVSLSFSDPDPVIRTAVEGSISVLRSAKAHGNNLKTFVNMSSVVSIIDPSFKDKVFTEADWNNFAYPTTQKLGTSTPGFVIYMASKVEAERAVWKFRDEEKPSFNVVSINPAWVSGPPLVIPKDKSKIGETTKTIFDILANEKEPYPLGALPTYVHVYDVARLFVWAAENGDKANGERYLALAGRSGVQAIRDILTKAYPERNIDPGQPGEGYSPDWTFLPGENSFDVTKAVKATGQDWIKLNQMVLDTAKAYESLL</sequence>
<keyword evidence="1" id="KW-0560">Oxidoreductase</keyword>
<organism evidence="4 5">
    <name type="scientific">Orbilia oligospora</name>
    <name type="common">Nematode-trapping fungus</name>
    <name type="synonym">Arthrobotrys oligospora</name>
    <dbReference type="NCBI Taxonomy" id="2813651"/>
    <lineage>
        <taxon>Eukaryota</taxon>
        <taxon>Fungi</taxon>
        <taxon>Dikarya</taxon>
        <taxon>Ascomycota</taxon>
        <taxon>Pezizomycotina</taxon>
        <taxon>Orbiliomycetes</taxon>
        <taxon>Orbiliales</taxon>
        <taxon>Orbiliaceae</taxon>
        <taxon>Orbilia</taxon>
    </lineage>
</organism>
<gene>
    <name evidence="4" type="ORF">TWF102_004194</name>
</gene>
<name>A0A7C8JDF0_ORBOL</name>
<dbReference type="PANTHER" id="PTHR10366">
    <property type="entry name" value="NAD DEPENDENT EPIMERASE/DEHYDRATASE"/>
    <property type="match status" value="1"/>
</dbReference>
<feature type="domain" description="NAD-dependent epimerase/dehydratase" evidence="3">
    <location>
        <begin position="69"/>
        <end position="328"/>
    </location>
</feature>
<dbReference type="EMBL" id="WIQW01000002">
    <property type="protein sequence ID" value="KAF3112798.1"/>
    <property type="molecule type" value="Genomic_DNA"/>
</dbReference>
<comment type="similarity">
    <text evidence="2">Belongs to the NAD(P)-dependent epimerase/dehydratase family. Dihydroflavonol-4-reductase subfamily.</text>
</comment>
<comment type="caution">
    <text evidence="4">The sequence shown here is derived from an EMBL/GenBank/DDBJ whole genome shotgun (WGS) entry which is preliminary data.</text>
</comment>
<dbReference type="PANTHER" id="PTHR10366:SF564">
    <property type="entry name" value="STEROL-4-ALPHA-CARBOXYLATE 3-DEHYDROGENASE, DECARBOXYLATING"/>
    <property type="match status" value="1"/>
</dbReference>
<dbReference type="SUPFAM" id="SSF51735">
    <property type="entry name" value="NAD(P)-binding Rossmann-fold domains"/>
    <property type="match status" value="1"/>
</dbReference>
<evidence type="ECO:0000256" key="2">
    <source>
        <dbReference type="ARBA" id="ARBA00023445"/>
    </source>
</evidence>
<dbReference type="Gene3D" id="3.40.50.720">
    <property type="entry name" value="NAD(P)-binding Rossmann-like Domain"/>
    <property type="match status" value="1"/>
</dbReference>
<dbReference type="InterPro" id="IPR050425">
    <property type="entry name" value="NAD(P)_dehydrat-like"/>
</dbReference>
<dbReference type="Pfam" id="PF01370">
    <property type="entry name" value="Epimerase"/>
    <property type="match status" value="1"/>
</dbReference>
<dbReference type="GO" id="GO:0016616">
    <property type="term" value="F:oxidoreductase activity, acting on the CH-OH group of donors, NAD or NADP as acceptor"/>
    <property type="evidence" value="ECO:0007669"/>
    <property type="project" value="TreeGrafter"/>
</dbReference>
<dbReference type="Proteomes" id="UP000475325">
    <property type="component" value="Unassembled WGS sequence"/>
</dbReference>
<accession>A0A7C8JDF0</accession>
<evidence type="ECO:0000256" key="1">
    <source>
        <dbReference type="ARBA" id="ARBA00023002"/>
    </source>
</evidence>
<dbReference type="AlphaFoldDB" id="A0A7C8JDF0"/>
<evidence type="ECO:0000313" key="4">
    <source>
        <dbReference type="EMBL" id="KAF3112798.1"/>
    </source>
</evidence>
<evidence type="ECO:0000313" key="5">
    <source>
        <dbReference type="Proteomes" id="UP000475325"/>
    </source>
</evidence>
<reference evidence="4 5" key="1">
    <citation type="submission" date="2019-06" db="EMBL/GenBank/DDBJ databases">
        <authorList>
            <person name="Palmer J.M."/>
        </authorList>
    </citation>
    <scope>NUCLEOTIDE SEQUENCE [LARGE SCALE GENOMIC DNA]</scope>
    <source>
        <strain evidence="4 5">TWF102</strain>
    </source>
</reference>
<protein>
    <recommendedName>
        <fullName evidence="3">NAD-dependent epimerase/dehydratase domain-containing protein</fullName>
    </recommendedName>
</protein>
<dbReference type="InterPro" id="IPR001509">
    <property type="entry name" value="Epimerase_deHydtase"/>
</dbReference>
<proteinExistence type="inferred from homology"/>
<dbReference type="InterPro" id="IPR036291">
    <property type="entry name" value="NAD(P)-bd_dom_sf"/>
</dbReference>